<dbReference type="InterPro" id="IPR012347">
    <property type="entry name" value="Ferritin-like"/>
</dbReference>
<feature type="compositionally biased region" description="Basic and acidic residues" evidence="1">
    <location>
        <begin position="109"/>
        <end position="121"/>
    </location>
</feature>
<organism evidence="3 4">
    <name type="scientific">Cyclotella cryptica</name>
    <dbReference type="NCBI Taxonomy" id="29204"/>
    <lineage>
        <taxon>Eukaryota</taxon>
        <taxon>Sar</taxon>
        <taxon>Stramenopiles</taxon>
        <taxon>Ochrophyta</taxon>
        <taxon>Bacillariophyta</taxon>
        <taxon>Coscinodiscophyceae</taxon>
        <taxon>Thalassiosirophycidae</taxon>
        <taxon>Stephanodiscales</taxon>
        <taxon>Stephanodiscaceae</taxon>
        <taxon>Cyclotella</taxon>
    </lineage>
</organism>
<dbReference type="PANTHER" id="PTHR36933">
    <property type="entry name" value="SLL0788 PROTEIN"/>
    <property type="match status" value="1"/>
</dbReference>
<feature type="region of interest" description="Disordered" evidence="1">
    <location>
        <begin position="105"/>
        <end position="155"/>
    </location>
</feature>
<dbReference type="EMBL" id="JABMIG020000044">
    <property type="protein sequence ID" value="KAL3798717.1"/>
    <property type="molecule type" value="Genomic_DNA"/>
</dbReference>
<dbReference type="Pfam" id="PF03713">
    <property type="entry name" value="DUF305"/>
    <property type="match status" value="1"/>
</dbReference>
<dbReference type="Proteomes" id="UP001516023">
    <property type="component" value="Unassembled WGS sequence"/>
</dbReference>
<evidence type="ECO:0000313" key="4">
    <source>
        <dbReference type="Proteomes" id="UP001516023"/>
    </source>
</evidence>
<feature type="region of interest" description="Disordered" evidence="1">
    <location>
        <begin position="558"/>
        <end position="580"/>
    </location>
</feature>
<dbReference type="AlphaFoldDB" id="A0ABD3QEE7"/>
<feature type="compositionally biased region" description="Low complexity" evidence="1">
    <location>
        <begin position="46"/>
        <end position="86"/>
    </location>
</feature>
<feature type="domain" description="DUF305" evidence="2">
    <location>
        <begin position="445"/>
        <end position="516"/>
    </location>
</feature>
<feature type="compositionally biased region" description="Basic and acidic residues" evidence="1">
    <location>
        <begin position="561"/>
        <end position="570"/>
    </location>
</feature>
<evidence type="ECO:0000313" key="3">
    <source>
        <dbReference type="EMBL" id="KAL3798717.1"/>
    </source>
</evidence>
<protein>
    <recommendedName>
        <fullName evidence="2">DUF305 domain-containing protein</fullName>
    </recommendedName>
</protein>
<reference evidence="3 4" key="1">
    <citation type="journal article" date="2020" name="G3 (Bethesda)">
        <title>Improved Reference Genome for Cyclotella cryptica CCMP332, a Model for Cell Wall Morphogenesis, Salinity Adaptation, and Lipid Production in Diatoms (Bacillariophyta).</title>
        <authorList>
            <person name="Roberts W.R."/>
            <person name="Downey K.M."/>
            <person name="Ruck E.C."/>
            <person name="Traller J.C."/>
            <person name="Alverson A.J."/>
        </authorList>
    </citation>
    <scope>NUCLEOTIDE SEQUENCE [LARGE SCALE GENOMIC DNA]</scope>
    <source>
        <strain evidence="3 4">CCMP332</strain>
    </source>
</reference>
<dbReference type="InterPro" id="IPR005183">
    <property type="entry name" value="DUF305_CopM-like"/>
</dbReference>
<gene>
    <name evidence="3" type="ORF">HJC23_004468</name>
</gene>
<name>A0ABD3QEE7_9STRA</name>
<evidence type="ECO:0000259" key="2">
    <source>
        <dbReference type="Pfam" id="PF03713"/>
    </source>
</evidence>
<sequence length="942" mass="105159">MKFSSPLLAASLGIVPSSAGRLRDLASSWEGGHEWYHGPPPPEWDGSWGNSGKASSKSGKGSSKSGKGSSKSSKGSSKSSKGSSKSGKGEDKSYVWVWVPDSPSWNNHGSEHKPPKDDDWGGWHGNGPPVSQDDDHPWGSGWESDGHTGYYKPNPDGSAGWANDGHYPGTYAEFVNQDVAHYDPSSDGNAYSLNDYNHVTDLCYASCSGDVCTYNVHVDLYASEFGAITFEECEDVGPFPTITMEVGKTYRFVQKDRTNYVHPIGFGYHPDSPHQGLPEIDSSNPPPGTDGSCAKDRSCPSVDYFLNMDKISTTQYENMMAHPIHDWVNYGTFSAELVFPKGSGYAYDIFYWCHIHGFMGGRIKLLKNGDLVNKMNFPIHKLYFAPPSSYDKECGTYGLEDFQLPHPECPHRFVCNVNSVSDSAISSFASCLESMNCHMFAGMTTYSTQGNVALFLQEMIPHHQNAVNMAKSLLKKWSERCDDLGTSETDDCIMEGLLRSIVNSQNAQIQLMRDLLASNGWKEFEDCPVKMSSFEEFMQKGDAGSNYEHSYSNDSGMSSAHDWHGSKNDDDSWGDDGYDDDGSWGDDGHDYDDSWGDDGHKEHAKYPNVNCRPLFVLADSSAGGICKITCSSDSDVCDIYVHVNLFATVLGAFTFDECGDQPYPTIGLEIGKTYRFIQKELNNYYHPLGFAYFADGAHANKKEVEDQYLKYKINNEEVGLDNYEPKFFYSPKEWGGFGTFNVEFTVPENHGEDLFYFCHIHEFMSGRIKLLQNGEPVSYKNVPEIPYKQEFQDSSFDKSCGTMHLGDFQLPHPECPHKFVCNGSDENHFAQCLEAMNCAMMVGMTTYVFDKNDGDVALFNHQMIPHHENAVNMAKALMHEDVLHCSDITSDTDDCKMDGLLHEIVNNQNYQIQQMRSILEGDGFPEFNDCIVNIKPSYHLRA</sequence>
<dbReference type="Gene3D" id="1.20.1260.10">
    <property type="match status" value="2"/>
</dbReference>
<dbReference type="PANTHER" id="PTHR36933:SF1">
    <property type="entry name" value="SLL0788 PROTEIN"/>
    <property type="match status" value="1"/>
</dbReference>
<feature type="compositionally biased region" description="Acidic residues" evidence="1">
    <location>
        <begin position="571"/>
        <end position="580"/>
    </location>
</feature>
<keyword evidence="4" id="KW-1185">Reference proteome</keyword>
<evidence type="ECO:0000256" key="1">
    <source>
        <dbReference type="SAM" id="MobiDB-lite"/>
    </source>
</evidence>
<feature type="region of interest" description="Disordered" evidence="1">
    <location>
        <begin position="30"/>
        <end position="91"/>
    </location>
</feature>
<accession>A0ABD3QEE7</accession>
<comment type="caution">
    <text evidence="3">The sequence shown here is derived from an EMBL/GenBank/DDBJ whole genome shotgun (WGS) entry which is preliminary data.</text>
</comment>
<proteinExistence type="predicted"/>